<dbReference type="AlphaFoldDB" id="A0A9N9NX27"/>
<reference evidence="1" key="1">
    <citation type="submission" date="2021-06" db="EMBL/GenBank/DDBJ databases">
        <authorList>
            <person name="Kallberg Y."/>
            <person name="Tangrot J."/>
            <person name="Rosling A."/>
        </authorList>
    </citation>
    <scope>NUCLEOTIDE SEQUENCE</scope>
    <source>
        <strain evidence="1">IN212</strain>
    </source>
</reference>
<dbReference type="EMBL" id="CAJVPZ010042945">
    <property type="protein sequence ID" value="CAG8764719.1"/>
    <property type="molecule type" value="Genomic_DNA"/>
</dbReference>
<feature type="non-terminal residue" evidence="1">
    <location>
        <position position="1"/>
    </location>
</feature>
<accession>A0A9N9NX27</accession>
<protein>
    <submittedName>
        <fullName evidence="1">713_t:CDS:1</fullName>
    </submittedName>
</protein>
<evidence type="ECO:0000313" key="2">
    <source>
        <dbReference type="Proteomes" id="UP000789396"/>
    </source>
</evidence>
<evidence type="ECO:0000313" key="1">
    <source>
        <dbReference type="EMBL" id="CAG8764719.1"/>
    </source>
</evidence>
<sequence>FGVQIPEFGLEGILASTAPQFTQFPAGEFPAGEFSAGEFLAGKASIERLFPTKEEFVLYSDLLD</sequence>
<gene>
    <name evidence="1" type="ORF">RFULGI_LOCUS14588</name>
</gene>
<dbReference type="Proteomes" id="UP000789396">
    <property type="component" value="Unassembled WGS sequence"/>
</dbReference>
<comment type="caution">
    <text evidence="1">The sequence shown here is derived from an EMBL/GenBank/DDBJ whole genome shotgun (WGS) entry which is preliminary data.</text>
</comment>
<organism evidence="1 2">
    <name type="scientific">Racocetra fulgida</name>
    <dbReference type="NCBI Taxonomy" id="60492"/>
    <lineage>
        <taxon>Eukaryota</taxon>
        <taxon>Fungi</taxon>
        <taxon>Fungi incertae sedis</taxon>
        <taxon>Mucoromycota</taxon>
        <taxon>Glomeromycotina</taxon>
        <taxon>Glomeromycetes</taxon>
        <taxon>Diversisporales</taxon>
        <taxon>Gigasporaceae</taxon>
        <taxon>Racocetra</taxon>
    </lineage>
</organism>
<name>A0A9N9NX27_9GLOM</name>
<proteinExistence type="predicted"/>
<keyword evidence="2" id="KW-1185">Reference proteome</keyword>